<feature type="domain" description="Heterokaryon incompatibility" evidence="1">
    <location>
        <begin position="193"/>
        <end position="340"/>
    </location>
</feature>
<organism evidence="2 3">
    <name type="scientific">Exophiala spinifera</name>
    <dbReference type="NCBI Taxonomy" id="91928"/>
    <lineage>
        <taxon>Eukaryota</taxon>
        <taxon>Fungi</taxon>
        <taxon>Dikarya</taxon>
        <taxon>Ascomycota</taxon>
        <taxon>Pezizomycotina</taxon>
        <taxon>Eurotiomycetes</taxon>
        <taxon>Chaetothyriomycetidae</taxon>
        <taxon>Chaetothyriales</taxon>
        <taxon>Herpotrichiellaceae</taxon>
        <taxon>Exophiala</taxon>
    </lineage>
</organism>
<dbReference type="Proteomes" id="UP000053328">
    <property type="component" value="Unassembled WGS sequence"/>
</dbReference>
<dbReference type="PANTHER" id="PTHR33112">
    <property type="entry name" value="DOMAIN PROTEIN, PUTATIVE-RELATED"/>
    <property type="match status" value="1"/>
</dbReference>
<keyword evidence="3" id="KW-1185">Reference proteome</keyword>
<dbReference type="InterPro" id="IPR010730">
    <property type="entry name" value="HET"/>
</dbReference>
<name>A0A0D1Y778_9EURO</name>
<reference evidence="2 3" key="1">
    <citation type="submission" date="2015-01" db="EMBL/GenBank/DDBJ databases">
        <title>The Genome Sequence of Exophiala spinifera CBS89968.</title>
        <authorList>
            <consortium name="The Broad Institute Genomics Platform"/>
            <person name="Cuomo C."/>
            <person name="de Hoog S."/>
            <person name="Gorbushina A."/>
            <person name="Stielow B."/>
            <person name="Teixiera M."/>
            <person name="Abouelleil A."/>
            <person name="Chapman S.B."/>
            <person name="Priest M."/>
            <person name="Young S.K."/>
            <person name="Wortman J."/>
            <person name="Nusbaum C."/>
            <person name="Birren B."/>
        </authorList>
    </citation>
    <scope>NUCLEOTIDE SEQUENCE [LARGE SCALE GENOMIC DNA]</scope>
    <source>
        <strain evidence="2 3">CBS 89968</strain>
    </source>
</reference>
<dbReference type="HOGENOM" id="CLU_002639_5_4_1"/>
<proteinExistence type="predicted"/>
<sequence length="711" mass="80380">MALCSACKGIPANFFEPVPGDFFSPADRQFHYRHLTVTALRQSARVGCPMCKILACNLHDGWLKQEDRDTRPLTLKRAIVDPVEGFALFIGQDDISHNHFYRIPESYQKALPAACVDETAHEGEAADTDQYIQDDEESLMRHWLSECKKTHGRCDAHNDTASCPTRVLDVSCFHDSDDIVLKDVDETTLHIPYAALSHCWGDPSHPPLKTTTTNVAARKTRIAFDDLTRTFQDAVTIARKLDIPFLWIDSLCIIQDSKTDWEKEASKMATVYAGAEVTLSALGSPDSNGGFYLRPPKEETDFVYRHDITLGSQRYRVFVCEPNTPSISGPLMERGWTYQERELSPRILHFARRNLIWECKQLKSTTDLPWLHYKAYDSDRQPALVYDSKEESLGKWRYSYDKRKHWFLTVTRYSRRSLTYAKDKLIALSGLAHDVHDAEKGGAYRFQPGEERGRYFAGLWEGDMPSALLWQTTQPPFNESQAINASPRKMPSRPAQYRAPSWSWASVEGEVTYNALLLEREQSYGGMWIEQDPPHRPGRAEYAFTDLKITDVKVKATTDVDPMGSVEEAVLTLRGRAALVIVDDETEVVEAYGYAPTSCSWLRTLNGEAVGALFADVASEVEAFQDVWVVGVRSEPEGAAITMPKKLGNHNFGQVGEKWERGGMVMGLALVKSQTRAEGSDGVWATRRVGLVRWIRKELFVGCETRSFNVY</sequence>
<dbReference type="AlphaFoldDB" id="A0A0D1Y778"/>
<gene>
    <name evidence="2" type="ORF">PV08_10065</name>
</gene>
<dbReference type="Pfam" id="PF06985">
    <property type="entry name" value="HET"/>
    <property type="match status" value="1"/>
</dbReference>
<dbReference type="PANTHER" id="PTHR33112:SF16">
    <property type="entry name" value="HETEROKARYON INCOMPATIBILITY DOMAIN-CONTAINING PROTEIN"/>
    <property type="match status" value="1"/>
</dbReference>
<dbReference type="STRING" id="91928.A0A0D1Y778"/>
<dbReference type="OrthoDB" id="5125733at2759"/>
<evidence type="ECO:0000313" key="3">
    <source>
        <dbReference type="Proteomes" id="UP000053328"/>
    </source>
</evidence>
<dbReference type="RefSeq" id="XP_016230982.1">
    <property type="nucleotide sequence ID" value="XM_016384380.1"/>
</dbReference>
<dbReference type="VEuPathDB" id="FungiDB:PV08_10065"/>
<protein>
    <recommendedName>
        <fullName evidence="1">Heterokaryon incompatibility domain-containing protein</fullName>
    </recommendedName>
</protein>
<evidence type="ECO:0000259" key="1">
    <source>
        <dbReference type="Pfam" id="PF06985"/>
    </source>
</evidence>
<evidence type="ECO:0000313" key="2">
    <source>
        <dbReference type="EMBL" id="KIW10766.1"/>
    </source>
</evidence>
<accession>A0A0D1Y778</accession>
<dbReference type="EMBL" id="KN847499">
    <property type="protein sequence ID" value="KIW10766.1"/>
    <property type="molecule type" value="Genomic_DNA"/>
</dbReference>
<dbReference type="GeneID" id="27337148"/>